<name>A0A8J4EIH8_9ACTN</name>
<feature type="transmembrane region" description="Helical" evidence="7">
    <location>
        <begin position="178"/>
        <end position="200"/>
    </location>
</feature>
<dbReference type="Pfam" id="PF07690">
    <property type="entry name" value="MFS_1"/>
    <property type="match status" value="1"/>
</dbReference>
<evidence type="ECO:0000313" key="9">
    <source>
        <dbReference type="EMBL" id="GIL24955.1"/>
    </source>
</evidence>
<dbReference type="RefSeq" id="WP_207122564.1">
    <property type="nucleotide sequence ID" value="NZ_BOPO01000002.1"/>
</dbReference>
<keyword evidence="2" id="KW-0813">Transport</keyword>
<dbReference type="PROSITE" id="PS50850">
    <property type="entry name" value="MFS"/>
    <property type="match status" value="1"/>
</dbReference>
<organism evidence="9 10">
    <name type="scientific">Actinocatenispora comari</name>
    <dbReference type="NCBI Taxonomy" id="2807577"/>
    <lineage>
        <taxon>Bacteria</taxon>
        <taxon>Bacillati</taxon>
        <taxon>Actinomycetota</taxon>
        <taxon>Actinomycetes</taxon>
        <taxon>Micromonosporales</taxon>
        <taxon>Micromonosporaceae</taxon>
        <taxon>Actinocatenispora</taxon>
    </lineage>
</organism>
<dbReference type="SUPFAM" id="SSF103473">
    <property type="entry name" value="MFS general substrate transporter"/>
    <property type="match status" value="1"/>
</dbReference>
<dbReference type="PANTHER" id="PTHR42718">
    <property type="entry name" value="MAJOR FACILITATOR SUPERFAMILY MULTIDRUG TRANSPORTER MFSC"/>
    <property type="match status" value="1"/>
</dbReference>
<feature type="transmembrane region" description="Helical" evidence="7">
    <location>
        <begin position="121"/>
        <end position="140"/>
    </location>
</feature>
<dbReference type="GO" id="GO:0022857">
    <property type="term" value="F:transmembrane transporter activity"/>
    <property type="evidence" value="ECO:0007669"/>
    <property type="project" value="InterPro"/>
</dbReference>
<comment type="caution">
    <text evidence="9">The sequence shown here is derived from an EMBL/GenBank/DDBJ whole genome shotgun (WGS) entry which is preliminary data.</text>
</comment>
<dbReference type="InterPro" id="IPR020846">
    <property type="entry name" value="MFS_dom"/>
</dbReference>
<dbReference type="InterPro" id="IPR011701">
    <property type="entry name" value="MFS"/>
</dbReference>
<keyword evidence="4 7" id="KW-1133">Transmembrane helix</keyword>
<evidence type="ECO:0000256" key="6">
    <source>
        <dbReference type="SAM" id="MobiDB-lite"/>
    </source>
</evidence>
<dbReference type="InterPro" id="IPR036259">
    <property type="entry name" value="MFS_trans_sf"/>
</dbReference>
<dbReference type="Proteomes" id="UP000614996">
    <property type="component" value="Unassembled WGS sequence"/>
</dbReference>
<comment type="subcellular location">
    <subcellularLocation>
        <location evidence="1">Cell membrane</location>
        <topology evidence="1">Multi-pass membrane protein</topology>
    </subcellularLocation>
</comment>
<evidence type="ECO:0000256" key="2">
    <source>
        <dbReference type="ARBA" id="ARBA00022448"/>
    </source>
</evidence>
<evidence type="ECO:0000313" key="10">
    <source>
        <dbReference type="Proteomes" id="UP000614996"/>
    </source>
</evidence>
<evidence type="ECO:0000256" key="5">
    <source>
        <dbReference type="ARBA" id="ARBA00023136"/>
    </source>
</evidence>
<keyword evidence="10" id="KW-1185">Reference proteome</keyword>
<feature type="domain" description="Major facilitator superfamily (MFS) profile" evidence="8">
    <location>
        <begin position="55"/>
        <end position="249"/>
    </location>
</feature>
<dbReference type="GO" id="GO:0005886">
    <property type="term" value="C:plasma membrane"/>
    <property type="evidence" value="ECO:0007669"/>
    <property type="project" value="UniProtKB-SubCell"/>
</dbReference>
<reference evidence="10" key="1">
    <citation type="journal article" date="2021" name="Int. J. Syst. Evol. Microbiol.">
        <title>Actinocatenispora comari sp. nov., an endophytic actinomycete isolated from aerial parts of Comarum salesowianum.</title>
        <authorList>
            <person name="Oyunbileg N."/>
            <person name="Iizaka Y."/>
            <person name="Hamada M."/>
            <person name="Davaapurev B.O."/>
            <person name="Fukumoto A."/>
            <person name="Tsetseg B."/>
            <person name="Kato F."/>
            <person name="Tamura T."/>
            <person name="Batkhuu J."/>
            <person name="Anzai Y."/>
        </authorList>
    </citation>
    <scope>NUCLEOTIDE SEQUENCE [LARGE SCALE GENOMIC DNA]</scope>
    <source>
        <strain evidence="10">NUM-2625</strain>
    </source>
</reference>
<evidence type="ECO:0000256" key="4">
    <source>
        <dbReference type="ARBA" id="ARBA00022989"/>
    </source>
</evidence>
<dbReference type="EMBL" id="BOPO01000002">
    <property type="protein sequence ID" value="GIL24955.1"/>
    <property type="molecule type" value="Genomic_DNA"/>
</dbReference>
<feature type="transmembrane region" description="Helical" evidence="7">
    <location>
        <begin position="212"/>
        <end position="234"/>
    </location>
</feature>
<protein>
    <recommendedName>
        <fullName evidence="8">Major facilitator superfamily (MFS) profile domain-containing protein</fullName>
    </recommendedName>
</protein>
<evidence type="ECO:0000256" key="1">
    <source>
        <dbReference type="ARBA" id="ARBA00004651"/>
    </source>
</evidence>
<accession>A0A8J4EIH8</accession>
<feature type="compositionally biased region" description="Low complexity" evidence="6">
    <location>
        <begin position="26"/>
        <end position="37"/>
    </location>
</feature>
<dbReference type="Gene3D" id="1.20.1250.20">
    <property type="entry name" value="MFS general substrate transporter like domains"/>
    <property type="match status" value="1"/>
</dbReference>
<evidence type="ECO:0000259" key="8">
    <source>
        <dbReference type="PROSITE" id="PS50850"/>
    </source>
</evidence>
<keyword evidence="5 7" id="KW-0472">Membrane</keyword>
<keyword evidence="3 7" id="KW-0812">Transmembrane</keyword>
<feature type="region of interest" description="Disordered" evidence="6">
    <location>
        <begin position="1"/>
        <end position="47"/>
    </location>
</feature>
<feature type="compositionally biased region" description="Pro residues" evidence="6">
    <location>
        <begin position="1"/>
        <end position="24"/>
    </location>
</feature>
<gene>
    <name evidence="9" type="ORF">NUM_02100</name>
</gene>
<sequence>MHPPAPGTPGDPGTPPAPGGPGPGAPGTTPGPVAAPGQVPTAGRTQPPAARPVWALAGIVPAAWLAVFAGTLATGRTLETITRDLGMSSGQGLARVILPYLVAAVLLIPVGYLLGRRAPNAVALPGVVLLVLGVAVTAFAPGATVLTVARVLTGLGAGALVGTAAALVVGVAPATRTVLAVVAGVGAVLAAVFGVVLGGLFTTQLSFRTGFLFGLVLGLGVGLATAAVAIAGLVRRAPRPVAPAPTWPA</sequence>
<feature type="transmembrane region" description="Helical" evidence="7">
    <location>
        <begin position="53"/>
        <end position="73"/>
    </location>
</feature>
<evidence type="ECO:0000256" key="3">
    <source>
        <dbReference type="ARBA" id="ARBA00022692"/>
    </source>
</evidence>
<feature type="transmembrane region" description="Helical" evidence="7">
    <location>
        <begin position="152"/>
        <end position="171"/>
    </location>
</feature>
<dbReference type="AlphaFoldDB" id="A0A8J4EIH8"/>
<evidence type="ECO:0000256" key="7">
    <source>
        <dbReference type="SAM" id="Phobius"/>
    </source>
</evidence>
<feature type="transmembrane region" description="Helical" evidence="7">
    <location>
        <begin position="93"/>
        <end position="114"/>
    </location>
</feature>
<dbReference type="PANTHER" id="PTHR42718:SF9">
    <property type="entry name" value="MAJOR FACILITATOR SUPERFAMILY MULTIDRUG TRANSPORTER MFSC"/>
    <property type="match status" value="1"/>
</dbReference>
<proteinExistence type="predicted"/>